<feature type="compositionally biased region" description="Basic and acidic residues" evidence="1">
    <location>
        <begin position="177"/>
        <end position="195"/>
    </location>
</feature>
<dbReference type="Proteomes" id="UP000311382">
    <property type="component" value="Unassembled WGS sequence"/>
</dbReference>
<comment type="caution">
    <text evidence="2">The sequence shown here is derived from an EMBL/GenBank/DDBJ whole genome shotgun (WGS) entry which is preliminary data.</text>
</comment>
<keyword evidence="3" id="KW-1185">Reference proteome</keyword>
<accession>A0A5C5FPB9</accession>
<name>A0A5C5FPB9_9BASI</name>
<dbReference type="EMBL" id="SOZI01000125">
    <property type="protein sequence ID" value="TNY18707.1"/>
    <property type="molecule type" value="Genomic_DNA"/>
</dbReference>
<feature type="compositionally biased region" description="Basic and acidic residues" evidence="1">
    <location>
        <begin position="216"/>
        <end position="228"/>
    </location>
</feature>
<feature type="region of interest" description="Disordered" evidence="1">
    <location>
        <begin position="143"/>
        <end position="273"/>
    </location>
</feature>
<organism evidence="2 3">
    <name type="scientific">Rhodotorula diobovata</name>
    <dbReference type="NCBI Taxonomy" id="5288"/>
    <lineage>
        <taxon>Eukaryota</taxon>
        <taxon>Fungi</taxon>
        <taxon>Dikarya</taxon>
        <taxon>Basidiomycota</taxon>
        <taxon>Pucciniomycotina</taxon>
        <taxon>Microbotryomycetes</taxon>
        <taxon>Sporidiobolales</taxon>
        <taxon>Sporidiobolaceae</taxon>
        <taxon>Rhodotorula</taxon>
    </lineage>
</organism>
<sequence>MELLRPGPFVSCFSVGRMNRAERTGSPTDLAQFLVHRTYMPASPSRSWTTSCTYVPSGKFCCRYLTTPSRWTSLASVSWSESRAGSTSWDQGRLAATGGGRPLANLRCRKRLMRAGLSVEGVADREKRDERRFFDEERARADTATHGRQWGVRGDRESRGETHCTGGYSHALAEQMRGGRERETRERADRGEGRALHGRRGPCETGDSGQGRVRTGRTDAKARGRDLETSVGAVGLLERNTANKRADDGRGAQRHDRRFRKSATPLSGVSTVA</sequence>
<evidence type="ECO:0000256" key="1">
    <source>
        <dbReference type="SAM" id="MobiDB-lite"/>
    </source>
</evidence>
<feature type="compositionally biased region" description="Basic and acidic residues" evidence="1">
    <location>
        <begin position="153"/>
        <end position="162"/>
    </location>
</feature>
<proteinExistence type="predicted"/>
<feature type="compositionally biased region" description="Polar residues" evidence="1">
    <location>
        <begin position="264"/>
        <end position="273"/>
    </location>
</feature>
<evidence type="ECO:0000313" key="3">
    <source>
        <dbReference type="Proteomes" id="UP000311382"/>
    </source>
</evidence>
<gene>
    <name evidence="2" type="ORF">DMC30DRAFT_40114</name>
</gene>
<dbReference type="AlphaFoldDB" id="A0A5C5FPB9"/>
<feature type="compositionally biased region" description="Basic and acidic residues" evidence="1">
    <location>
        <begin position="244"/>
        <end position="254"/>
    </location>
</feature>
<protein>
    <submittedName>
        <fullName evidence="2">Uncharacterized protein</fullName>
    </submittedName>
</protein>
<evidence type="ECO:0000313" key="2">
    <source>
        <dbReference type="EMBL" id="TNY18707.1"/>
    </source>
</evidence>
<reference evidence="2 3" key="1">
    <citation type="submission" date="2019-03" db="EMBL/GenBank/DDBJ databases">
        <title>Rhodosporidium diobovatum UCD-FST 08-225 genome sequencing, assembly, and annotation.</title>
        <authorList>
            <person name="Fakankun I.U."/>
            <person name="Fristensky B."/>
            <person name="Levin D.B."/>
        </authorList>
    </citation>
    <scope>NUCLEOTIDE SEQUENCE [LARGE SCALE GENOMIC DNA]</scope>
    <source>
        <strain evidence="2 3">UCD-FST 08-225</strain>
    </source>
</reference>